<evidence type="ECO:0000256" key="1">
    <source>
        <dbReference type="ARBA" id="ARBA00022741"/>
    </source>
</evidence>
<dbReference type="GO" id="GO:0005524">
    <property type="term" value="F:ATP binding"/>
    <property type="evidence" value="ECO:0007669"/>
    <property type="project" value="UniProtKB-KW"/>
</dbReference>
<feature type="coiled-coil region" evidence="5">
    <location>
        <begin position="261"/>
        <end position="288"/>
    </location>
</feature>
<organism evidence="8 9">
    <name type="scientific">Ceratodon purpureus</name>
    <name type="common">Fire moss</name>
    <name type="synonym">Dicranum purpureum</name>
    <dbReference type="NCBI Taxonomy" id="3225"/>
    <lineage>
        <taxon>Eukaryota</taxon>
        <taxon>Viridiplantae</taxon>
        <taxon>Streptophyta</taxon>
        <taxon>Embryophyta</taxon>
        <taxon>Bryophyta</taxon>
        <taxon>Bryophytina</taxon>
        <taxon>Bryopsida</taxon>
        <taxon>Dicranidae</taxon>
        <taxon>Pseudoditrichales</taxon>
        <taxon>Ditrichaceae</taxon>
        <taxon>Ceratodon</taxon>
    </lineage>
</organism>
<dbReference type="InterPro" id="IPR045076">
    <property type="entry name" value="MutS"/>
</dbReference>
<dbReference type="Proteomes" id="UP000822688">
    <property type="component" value="Chromosome 2"/>
</dbReference>
<dbReference type="Gene3D" id="3.40.50.300">
    <property type="entry name" value="P-loop containing nucleotide triphosphate hydrolases"/>
    <property type="match status" value="1"/>
</dbReference>
<keyword evidence="9" id="KW-1185">Reference proteome</keyword>
<dbReference type="InterPro" id="IPR027417">
    <property type="entry name" value="P-loop_NTPase"/>
</dbReference>
<dbReference type="PANTHER" id="PTHR11361">
    <property type="entry name" value="DNA MISMATCH REPAIR PROTEIN MUTS FAMILY MEMBER"/>
    <property type="match status" value="1"/>
</dbReference>
<evidence type="ECO:0000313" key="8">
    <source>
        <dbReference type="EMBL" id="KAG0589042.1"/>
    </source>
</evidence>
<dbReference type="GO" id="GO:0006312">
    <property type="term" value="P:mitotic recombination"/>
    <property type="evidence" value="ECO:0007669"/>
    <property type="project" value="TreeGrafter"/>
</dbReference>
<accession>A0A8T0J1F2</accession>
<evidence type="ECO:0000313" key="9">
    <source>
        <dbReference type="Proteomes" id="UP000822688"/>
    </source>
</evidence>
<dbReference type="AlphaFoldDB" id="A0A8T0J1F2"/>
<evidence type="ECO:0000256" key="4">
    <source>
        <dbReference type="ARBA" id="ARBA00023204"/>
    </source>
</evidence>
<evidence type="ECO:0000259" key="7">
    <source>
        <dbReference type="PROSITE" id="PS00486"/>
    </source>
</evidence>
<keyword evidence="5" id="KW-0175">Coiled coil</keyword>
<feature type="chain" id="PRO_5035756396" description="DNA mismatch repair proteins mutS family domain-containing protein" evidence="6">
    <location>
        <begin position="19"/>
        <end position="338"/>
    </location>
</feature>
<comment type="caution">
    <text evidence="8">The sequence shown here is derived from an EMBL/GenBank/DDBJ whole genome shotgun (WGS) entry which is preliminary data.</text>
</comment>
<dbReference type="InterPro" id="IPR000432">
    <property type="entry name" value="DNA_mismatch_repair_MutS_C"/>
</dbReference>
<evidence type="ECO:0000256" key="5">
    <source>
        <dbReference type="SAM" id="Coils"/>
    </source>
</evidence>
<feature type="signal peptide" evidence="6">
    <location>
        <begin position="1"/>
        <end position="18"/>
    </location>
</feature>
<protein>
    <recommendedName>
        <fullName evidence="7">DNA mismatch repair proteins mutS family domain-containing protein</fullName>
    </recommendedName>
</protein>
<evidence type="ECO:0000256" key="6">
    <source>
        <dbReference type="SAM" id="SignalP"/>
    </source>
</evidence>
<dbReference type="GO" id="GO:0140664">
    <property type="term" value="F:ATP-dependent DNA damage sensor activity"/>
    <property type="evidence" value="ECO:0007669"/>
    <property type="project" value="InterPro"/>
</dbReference>
<dbReference type="EMBL" id="CM026422">
    <property type="protein sequence ID" value="KAG0589042.1"/>
    <property type="molecule type" value="Genomic_DNA"/>
</dbReference>
<keyword evidence="6" id="KW-0732">Signal</keyword>
<keyword evidence="2" id="KW-0067">ATP-binding</keyword>
<keyword evidence="4" id="KW-0227">DNA damage</keyword>
<name>A0A8T0J1F2_CERPU</name>
<dbReference type="Pfam" id="PF00488">
    <property type="entry name" value="MutS_V"/>
    <property type="match status" value="1"/>
</dbReference>
<dbReference type="PROSITE" id="PS00486">
    <property type="entry name" value="DNA_MISMATCH_REPAIR_2"/>
    <property type="match status" value="1"/>
</dbReference>
<dbReference type="SMART" id="SM00534">
    <property type="entry name" value="MUTSac"/>
    <property type="match status" value="1"/>
</dbReference>
<evidence type="ECO:0000256" key="2">
    <source>
        <dbReference type="ARBA" id="ARBA00022840"/>
    </source>
</evidence>
<evidence type="ECO:0000256" key="3">
    <source>
        <dbReference type="ARBA" id="ARBA00023125"/>
    </source>
</evidence>
<dbReference type="SUPFAM" id="SSF52540">
    <property type="entry name" value="P-loop containing nucleoside triphosphate hydrolases"/>
    <property type="match status" value="1"/>
</dbReference>
<dbReference type="GO" id="GO:0005634">
    <property type="term" value="C:nucleus"/>
    <property type="evidence" value="ECO:0007669"/>
    <property type="project" value="TreeGrafter"/>
</dbReference>
<reference evidence="8" key="1">
    <citation type="submission" date="2020-06" db="EMBL/GenBank/DDBJ databases">
        <title>WGS assembly of Ceratodon purpureus strain R40.</title>
        <authorList>
            <person name="Carey S.B."/>
            <person name="Jenkins J."/>
            <person name="Shu S."/>
            <person name="Lovell J.T."/>
            <person name="Sreedasyam A."/>
            <person name="Maumus F."/>
            <person name="Tiley G.P."/>
            <person name="Fernandez-Pozo N."/>
            <person name="Barry K."/>
            <person name="Chen C."/>
            <person name="Wang M."/>
            <person name="Lipzen A."/>
            <person name="Daum C."/>
            <person name="Saski C.A."/>
            <person name="Payton A.C."/>
            <person name="Mcbreen J.C."/>
            <person name="Conrad R.E."/>
            <person name="Kollar L.M."/>
            <person name="Olsson S."/>
            <person name="Huttunen S."/>
            <person name="Landis J.B."/>
            <person name="Wickett N.J."/>
            <person name="Johnson M.G."/>
            <person name="Rensing S.A."/>
            <person name="Grimwood J."/>
            <person name="Schmutz J."/>
            <person name="Mcdaniel S.F."/>
        </authorList>
    </citation>
    <scope>NUCLEOTIDE SEQUENCE</scope>
    <source>
        <strain evidence="8">R40</strain>
    </source>
</reference>
<dbReference type="GO" id="GO:0030983">
    <property type="term" value="F:mismatched DNA binding"/>
    <property type="evidence" value="ECO:0007669"/>
    <property type="project" value="InterPro"/>
</dbReference>
<keyword evidence="3" id="KW-0238">DNA-binding</keyword>
<proteinExistence type="predicted"/>
<keyword evidence="1" id="KW-0547">Nucleotide-binding</keyword>
<sequence>MNLMFFFLWGNFYQVLDATLQEEFVPNDTILQTDKERCQIITGPNMGGKSCYIRQVALIVIMAQVGSYVPAASAKLHVCDAVFTRMGASDSIQKGSSTFFEELSETSAILRRATSRSLVIVDELGRGTSTHDGVAIAYATLHYLLKETRCLTLFVTHYPRLADLKDEFPGKVGPYFVSYLAEGQVNKQSEGPISQYEEEATQRITFLYKLVPGIASRSFGLHVARLAQVPEICVLQAAAMAAKLEDEVSARAAAKASCSKVRTQLVKEEELEENLEDVEMELEAVSDRRLPEVSLDDVKKVLSMVEWASSHEDEVLALSCLKEAQEQAKTLLRLEETS</sequence>
<gene>
    <name evidence="8" type="ORF">KC19_2G287300</name>
</gene>
<keyword evidence="4" id="KW-0234">DNA repair</keyword>
<dbReference type="GO" id="GO:0006298">
    <property type="term" value="P:mismatch repair"/>
    <property type="evidence" value="ECO:0007669"/>
    <property type="project" value="InterPro"/>
</dbReference>
<dbReference type="PANTHER" id="PTHR11361:SF122">
    <property type="entry name" value="DNA MISMATCH REPAIR PROTEIN MSH3"/>
    <property type="match status" value="1"/>
</dbReference>
<feature type="domain" description="DNA mismatch repair proteins mutS family" evidence="7">
    <location>
        <begin position="117"/>
        <end position="133"/>
    </location>
</feature>